<dbReference type="EMBL" id="SJPM01000010">
    <property type="protein sequence ID" value="TWT93102.1"/>
    <property type="molecule type" value="Genomic_DNA"/>
</dbReference>
<proteinExistence type="predicted"/>
<dbReference type="EC" id="2.3.1.181" evidence="2"/>
<dbReference type="PANTHER" id="PTHR43679:SF2">
    <property type="entry name" value="OCTANOYL-[GCVH]:PROTEIN N-OCTANOYLTRANSFERASE"/>
    <property type="match status" value="1"/>
</dbReference>
<dbReference type="AlphaFoldDB" id="A0A5C5ZZV4"/>
<dbReference type="Pfam" id="PF21948">
    <property type="entry name" value="LplA-B_cat"/>
    <property type="match status" value="1"/>
</dbReference>
<sequence>MMQGRLLAFESFDAASNMSIDEAISLSVAAGEQGPTLRFYGWRKPTLSLGYFQRFAEAEAYLKSLPSFETANDSVDLVRRGTGGGAILHHREWTYSLSLPLADNDPGARETVYQSVHQSIRDSLSQSGVVARPFREFDQVNDASNDRVSSDRPVGLRKKSDERFLCFQRRTSEDLICHGYKILGSAQRRLRGGILQHGSLLLSVSPWADVLPGIRELTNVDLGIETFAADVTDCLERELGIKFEAGVLSDAENESAETIVRQRYAAAEWTRRR</sequence>
<dbReference type="InterPro" id="IPR004143">
    <property type="entry name" value="BPL_LPL_catalytic"/>
</dbReference>
<gene>
    <name evidence="2" type="primary">lipM</name>
    <name evidence="2" type="ORF">Pla100_44190</name>
</gene>
<evidence type="ECO:0000313" key="3">
    <source>
        <dbReference type="Proteomes" id="UP000316213"/>
    </source>
</evidence>
<dbReference type="GO" id="GO:0033819">
    <property type="term" value="F:lipoyl(octanoyl) transferase activity"/>
    <property type="evidence" value="ECO:0007669"/>
    <property type="project" value="UniProtKB-EC"/>
</dbReference>
<keyword evidence="2" id="KW-0012">Acyltransferase</keyword>
<dbReference type="Gene3D" id="3.30.930.10">
    <property type="entry name" value="Bira Bifunctional Protein, Domain 2"/>
    <property type="match status" value="1"/>
</dbReference>
<comment type="caution">
    <text evidence="2">The sequence shown here is derived from an EMBL/GenBank/DDBJ whole genome shotgun (WGS) entry which is preliminary data.</text>
</comment>
<reference evidence="2 3" key="1">
    <citation type="submission" date="2019-02" db="EMBL/GenBank/DDBJ databases">
        <title>Deep-cultivation of Planctomycetes and their phenomic and genomic characterization uncovers novel biology.</title>
        <authorList>
            <person name="Wiegand S."/>
            <person name="Jogler M."/>
            <person name="Boedeker C."/>
            <person name="Pinto D."/>
            <person name="Vollmers J."/>
            <person name="Rivas-Marin E."/>
            <person name="Kohn T."/>
            <person name="Peeters S.H."/>
            <person name="Heuer A."/>
            <person name="Rast P."/>
            <person name="Oberbeckmann S."/>
            <person name="Bunk B."/>
            <person name="Jeske O."/>
            <person name="Meyerdierks A."/>
            <person name="Storesund J.E."/>
            <person name="Kallscheuer N."/>
            <person name="Luecker S."/>
            <person name="Lage O.M."/>
            <person name="Pohl T."/>
            <person name="Merkel B.J."/>
            <person name="Hornburger P."/>
            <person name="Mueller R.-W."/>
            <person name="Bruemmer F."/>
            <person name="Labrenz M."/>
            <person name="Spormann A.M."/>
            <person name="Op Den Camp H."/>
            <person name="Overmann J."/>
            <person name="Amann R."/>
            <person name="Jetten M.S.M."/>
            <person name="Mascher T."/>
            <person name="Medema M.H."/>
            <person name="Devos D.P."/>
            <person name="Kaster A.-K."/>
            <person name="Ovreas L."/>
            <person name="Rohde M."/>
            <person name="Galperin M.Y."/>
            <person name="Jogler C."/>
        </authorList>
    </citation>
    <scope>NUCLEOTIDE SEQUENCE [LARGE SCALE GENOMIC DNA]</scope>
    <source>
        <strain evidence="2 3">Pla100</strain>
    </source>
</reference>
<accession>A0A5C5ZZV4</accession>
<dbReference type="Proteomes" id="UP000316213">
    <property type="component" value="Unassembled WGS sequence"/>
</dbReference>
<evidence type="ECO:0000259" key="1">
    <source>
        <dbReference type="Pfam" id="PF21948"/>
    </source>
</evidence>
<keyword evidence="2" id="KW-0808">Transferase</keyword>
<protein>
    <submittedName>
        <fullName evidence="2">Octanoyltransferase LipM</fullName>
        <ecNumber evidence="2">2.3.1.181</ecNumber>
    </submittedName>
</protein>
<feature type="domain" description="BPL/LPL catalytic" evidence="1">
    <location>
        <begin position="13"/>
        <end position="205"/>
    </location>
</feature>
<evidence type="ECO:0000313" key="2">
    <source>
        <dbReference type="EMBL" id="TWT93102.1"/>
    </source>
</evidence>
<dbReference type="PANTHER" id="PTHR43679">
    <property type="entry name" value="OCTANOYLTRANSFERASE LIPM-RELATED"/>
    <property type="match status" value="1"/>
</dbReference>
<keyword evidence="3" id="KW-1185">Reference proteome</keyword>
<dbReference type="InterPro" id="IPR050664">
    <property type="entry name" value="Octanoyltrans_LipM/LipL"/>
</dbReference>
<name>A0A5C5ZZV4_9BACT</name>
<dbReference type="OrthoDB" id="9774653at2"/>
<dbReference type="RefSeq" id="WP_146580051.1">
    <property type="nucleotide sequence ID" value="NZ_SJPM01000010.1"/>
</dbReference>
<organism evidence="2 3">
    <name type="scientific">Neorhodopirellula pilleata</name>
    <dbReference type="NCBI Taxonomy" id="2714738"/>
    <lineage>
        <taxon>Bacteria</taxon>
        <taxon>Pseudomonadati</taxon>
        <taxon>Planctomycetota</taxon>
        <taxon>Planctomycetia</taxon>
        <taxon>Pirellulales</taxon>
        <taxon>Pirellulaceae</taxon>
        <taxon>Neorhodopirellula</taxon>
    </lineage>
</organism>
<dbReference type="SUPFAM" id="SSF55681">
    <property type="entry name" value="Class II aaRS and biotin synthetases"/>
    <property type="match status" value="1"/>
</dbReference>
<dbReference type="InterPro" id="IPR045864">
    <property type="entry name" value="aa-tRNA-synth_II/BPL/LPL"/>
</dbReference>